<organism evidence="1 2">
    <name type="scientific">Candidatus Opimibacter skivensis</name>
    <dbReference type="NCBI Taxonomy" id="2982028"/>
    <lineage>
        <taxon>Bacteria</taxon>
        <taxon>Pseudomonadati</taxon>
        <taxon>Bacteroidota</taxon>
        <taxon>Saprospiria</taxon>
        <taxon>Saprospirales</taxon>
        <taxon>Saprospiraceae</taxon>
        <taxon>Candidatus Opimibacter</taxon>
    </lineage>
</organism>
<protein>
    <submittedName>
        <fullName evidence="1">Uncharacterized protein</fullName>
    </submittedName>
</protein>
<reference evidence="1 2" key="1">
    <citation type="submission" date="2020-10" db="EMBL/GenBank/DDBJ databases">
        <title>Connecting structure to function with the recovery of over 1000 high-quality activated sludge metagenome-assembled genomes encoding full-length rRNA genes using long-read sequencing.</title>
        <authorList>
            <person name="Singleton C.M."/>
            <person name="Petriglieri F."/>
            <person name="Kristensen J.M."/>
            <person name="Kirkegaard R.H."/>
            <person name="Michaelsen T.Y."/>
            <person name="Andersen M.H."/>
            <person name="Karst S.M."/>
            <person name="Dueholm M.S."/>
            <person name="Nielsen P.H."/>
            <person name="Albertsen M."/>
        </authorList>
    </citation>
    <scope>NUCLEOTIDE SEQUENCE [LARGE SCALE GENOMIC DNA]</scope>
    <source>
        <strain evidence="1">Ribe_18-Q3-R11-54_MAXAC.273</strain>
    </source>
</reference>
<feature type="non-terminal residue" evidence="1">
    <location>
        <position position="1"/>
    </location>
</feature>
<comment type="caution">
    <text evidence="1">The sequence shown here is derived from an EMBL/GenBank/DDBJ whole genome shotgun (WGS) entry which is preliminary data.</text>
</comment>
<sequence>TISLSGTTYKVDTLSIVSVATAGEDTLDIRSAFLTANMHGNASLQLVSALQAQSVIHNTQPDTVITFDPQKIEFTAKLVRSPFIEALLPELVEMEDANLSVILIARPVRLKWTEAYPG</sequence>
<accession>A0A9D7XR60</accession>
<proteinExistence type="predicted"/>
<dbReference type="AlphaFoldDB" id="A0A9D7XR60"/>
<evidence type="ECO:0000313" key="2">
    <source>
        <dbReference type="Proteomes" id="UP000808337"/>
    </source>
</evidence>
<name>A0A9D7XR60_9BACT</name>
<dbReference type="EMBL" id="JADKGY010000024">
    <property type="protein sequence ID" value="MBK9983726.1"/>
    <property type="molecule type" value="Genomic_DNA"/>
</dbReference>
<dbReference type="Proteomes" id="UP000808337">
    <property type="component" value="Unassembled WGS sequence"/>
</dbReference>
<gene>
    <name evidence="1" type="ORF">IPP15_15365</name>
</gene>
<evidence type="ECO:0000313" key="1">
    <source>
        <dbReference type="EMBL" id="MBK9983726.1"/>
    </source>
</evidence>